<dbReference type="EMBL" id="CAJVQB010070098">
    <property type="protein sequence ID" value="CAG8842766.1"/>
    <property type="molecule type" value="Genomic_DNA"/>
</dbReference>
<comment type="caution">
    <text evidence="1">The sequence shown here is derived from an EMBL/GenBank/DDBJ whole genome shotgun (WGS) entry which is preliminary data.</text>
</comment>
<keyword evidence="2" id="KW-1185">Reference proteome</keyword>
<feature type="non-terminal residue" evidence="1">
    <location>
        <position position="121"/>
    </location>
</feature>
<name>A0ABN7WWW7_GIGMA</name>
<accession>A0ABN7WWW7</accession>
<feature type="non-terminal residue" evidence="1">
    <location>
        <position position="1"/>
    </location>
</feature>
<evidence type="ECO:0000313" key="2">
    <source>
        <dbReference type="Proteomes" id="UP000789901"/>
    </source>
</evidence>
<gene>
    <name evidence="1" type="ORF">GMARGA_LOCUS36164</name>
</gene>
<reference evidence="1 2" key="1">
    <citation type="submission" date="2021-06" db="EMBL/GenBank/DDBJ databases">
        <authorList>
            <person name="Kallberg Y."/>
            <person name="Tangrot J."/>
            <person name="Rosling A."/>
        </authorList>
    </citation>
    <scope>NUCLEOTIDE SEQUENCE [LARGE SCALE GENOMIC DNA]</scope>
    <source>
        <strain evidence="1 2">120-4 pot B 10/14</strain>
    </source>
</reference>
<evidence type="ECO:0000313" key="1">
    <source>
        <dbReference type="EMBL" id="CAG8842766.1"/>
    </source>
</evidence>
<dbReference type="Proteomes" id="UP000789901">
    <property type="component" value="Unassembled WGS sequence"/>
</dbReference>
<proteinExistence type="predicted"/>
<protein>
    <submittedName>
        <fullName evidence="1">7951_t:CDS:1</fullName>
    </submittedName>
</protein>
<organism evidence="1 2">
    <name type="scientific">Gigaspora margarita</name>
    <dbReference type="NCBI Taxonomy" id="4874"/>
    <lineage>
        <taxon>Eukaryota</taxon>
        <taxon>Fungi</taxon>
        <taxon>Fungi incertae sedis</taxon>
        <taxon>Mucoromycota</taxon>
        <taxon>Glomeromycotina</taxon>
        <taxon>Glomeromycetes</taxon>
        <taxon>Diversisporales</taxon>
        <taxon>Gigasporaceae</taxon>
        <taxon>Gigaspora</taxon>
    </lineage>
</organism>
<sequence length="121" mass="14905">EVVNQYWDDIDYIKLSYSTSNKEDSDISTLLLTKKENPIVFNKFETSEYKIFISYNKFKEYLLDKNIINMGQHINQKRTHIRSYFNLFNDGYGYSVQYDILDLKYHRRRSYKNDFKVWFYE</sequence>